<dbReference type="AlphaFoldDB" id="A0A1X7ETN8"/>
<dbReference type="STRING" id="286727.SAMN02982917_1994"/>
<dbReference type="Proteomes" id="UP000192936">
    <property type="component" value="Unassembled WGS sequence"/>
</dbReference>
<reference evidence="1 2" key="1">
    <citation type="submission" date="2017-04" db="EMBL/GenBank/DDBJ databases">
        <authorList>
            <person name="Afonso C.L."/>
            <person name="Miller P.J."/>
            <person name="Scott M.A."/>
            <person name="Spackman E."/>
            <person name="Goraichik I."/>
            <person name="Dimitrov K.M."/>
            <person name="Suarez D.L."/>
            <person name="Swayne D.E."/>
        </authorList>
    </citation>
    <scope>NUCLEOTIDE SEQUENCE [LARGE SCALE GENOMIC DNA]</scope>
    <source>
        <strain evidence="1 2">A2P</strain>
    </source>
</reference>
<sequence>MKIADLNLARVERDLAKHGMTPVAAAEAVTLYRQFLDLVQQHPDLALCPPSAADLAWHAHMLRSAEYRADCIALFGAPIDHDGDAFGTPDFRAAWATTRQLWKERFGVDLVEDPDARDVNSHAPASCLRPLPRAA</sequence>
<dbReference type="RefSeq" id="WP_143266469.1">
    <property type="nucleotide sequence ID" value="NZ_FXAK01000003.1"/>
</dbReference>
<accession>A0A1X7ETN8</accession>
<name>A0A1X7ETN8_9PROT</name>
<evidence type="ECO:0000313" key="1">
    <source>
        <dbReference type="EMBL" id="SMF39486.1"/>
    </source>
</evidence>
<proteinExistence type="predicted"/>
<dbReference type="InterPro" id="IPR009836">
    <property type="entry name" value="GRDP-like"/>
</dbReference>
<protein>
    <submittedName>
        <fullName evidence="1">Uncharacterized protein</fullName>
    </submittedName>
</protein>
<dbReference type="PANTHER" id="PTHR34365:SF7">
    <property type="entry name" value="GLYCINE-RICH DOMAIN-CONTAINING PROTEIN 1"/>
    <property type="match status" value="1"/>
</dbReference>
<organism evidence="1 2">
    <name type="scientific">Azospirillum oryzae</name>
    <dbReference type="NCBI Taxonomy" id="286727"/>
    <lineage>
        <taxon>Bacteria</taxon>
        <taxon>Pseudomonadati</taxon>
        <taxon>Pseudomonadota</taxon>
        <taxon>Alphaproteobacteria</taxon>
        <taxon>Rhodospirillales</taxon>
        <taxon>Azospirillaceae</taxon>
        <taxon>Azospirillum</taxon>
    </lineage>
</organism>
<gene>
    <name evidence="1" type="ORF">SAMN02982917_1994</name>
</gene>
<dbReference type="OrthoDB" id="196672at2"/>
<dbReference type="PANTHER" id="PTHR34365">
    <property type="entry name" value="ENOLASE (DUF1399)"/>
    <property type="match status" value="1"/>
</dbReference>
<dbReference type="EMBL" id="FXAK01000003">
    <property type="protein sequence ID" value="SMF39486.1"/>
    <property type="molecule type" value="Genomic_DNA"/>
</dbReference>
<evidence type="ECO:0000313" key="2">
    <source>
        <dbReference type="Proteomes" id="UP000192936"/>
    </source>
</evidence>